<dbReference type="Gene3D" id="3.40.50.880">
    <property type="match status" value="1"/>
</dbReference>
<keyword evidence="2" id="KW-0645">Protease</keyword>
<dbReference type="SUPFAM" id="SSF52317">
    <property type="entry name" value="Class I glutamine amidotransferase-like"/>
    <property type="match status" value="1"/>
</dbReference>
<comment type="similarity">
    <text evidence="1">Belongs to the peptidase S51 family.</text>
</comment>
<keyword evidence="4" id="KW-0720">Serine protease</keyword>
<reference evidence="5 6" key="1">
    <citation type="submission" date="2016-10" db="EMBL/GenBank/DDBJ databases">
        <authorList>
            <person name="Varghese N."/>
            <person name="Submissions S."/>
        </authorList>
    </citation>
    <scope>NUCLEOTIDE SEQUENCE [LARGE SCALE GENOMIC DNA]</scope>
    <source>
        <strain evidence="5 6">CGMCC 1.7734</strain>
    </source>
</reference>
<proteinExistence type="inferred from homology"/>
<dbReference type="Pfam" id="PF03575">
    <property type="entry name" value="Peptidase_S51"/>
    <property type="match status" value="1"/>
</dbReference>
<sequence>MKNRHLFIFGGSPPFSKKFGEKFADLALSNKGKVAILFIERDGWEEYMQIYTSILEEYYVERFVYLPLSPNTNHSTLEELSSCTGVIISGGETELYRDYIVDTPIGQHIIELYENGAPVAGFSAGALISPSNCVIPPIDNSRNEHLFLNGLGLIKDCVISVHFSKWEEEENLKAALARVNAPIGYGIDDDEGLYFENEVLSETAGDNFYIFKQEK</sequence>
<name>A0A1H9JRT1_9BACI</name>
<dbReference type="PANTHER" id="PTHR36175:SF1">
    <property type="entry name" value="CYANOPHYCINASE"/>
    <property type="match status" value="1"/>
</dbReference>
<dbReference type="PANTHER" id="PTHR36175">
    <property type="entry name" value="CYANOPHYCINASE"/>
    <property type="match status" value="1"/>
</dbReference>
<evidence type="ECO:0000256" key="2">
    <source>
        <dbReference type="ARBA" id="ARBA00022670"/>
    </source>
</evidence>
<accession>A0A1H9JRT1</accession>
<organism evidence="5 6">
    <name type="scientific">Virgibacillus subterraneus</name>
    <dbReference type="NCBI Taxonomy" id="621109"/>
    <lineage>
        <taxon>Bacteria</taxon>
        <taxon>Bacillati</taxon>
        <taxon>Bacillota</taxon>
        <taxon>Bacilli</taxon>
        <taxon>Bacillales</taxon>
        <taxon>Bacillaceae</taxon>
        <taxon>Virgibacillus</taxon>
    </lineage>
</organism>
<evidence type="ECO:0000256" key="3">
    <source>
        <dbReference type="ARBA" id="ARBA00022801"/>
    </source>
</evidence>
<evidence type="ECO:0000313" key="6">
    <source>
        <dbReference type="Proteomes" id="UP000198733"/>
    </source>
</evidence>
<protein>
    <submittedName>
        <fullName evidence="5">Cyanophycinase</fullName>
    </submittedName>
</protein>
<keyword evidence="6" id="KW-1185">Reference proteome</keyword>
<dbReference type="RefSeq" id="WP_092506017.1">
    <property type="nucleotide sequence ID" value="NZ_FOEH01000007.1"/>
</dbReference>
<evidence type="ECO:0000256" key="1">
    <source>
        <dbReference type="ARBA" id="ARBA00006534"/>
    </source>
</evidence>
<evidence type="ECO:0000256" key="4">
    <source>
        <dbReference type="ARBA" id="ARBA00022825"/>
    </source>
</evidence>
<dbReference type="CDD" id="cd03129">
    <property type="entry name" value="GAT1_Peptidase_E_like"/>
    <property type="match status" value="1"/>
</dbReference>
<dbReference type="InterPro" id="IPR005320">
    <property type="entry name" value="Peptidase_S51"/>
</dbReference>
<dbReference type="EMBL" id="FOEH01000007">
    <property type="protein sequence ID" value="SEQ89557.1"/>
    <property type="molecule type" value="Genomic_DNA"/>
</dbReference>
<comment type="caution">
    <text evidence="5">The sequence shown here is derived from an EMBL/GenBank/DDBJ whole genome shotgun (WGS) entry which is preliminary data.</text>
</comment>
<gene>
    <name evidence="5" type="ORF">SAMN05216232_3609</name>
</gene>
<dbReference type="Proteomes" id="UP000198733">
    <property type="component" value="Unassembled WGS sequence"/>
</dbReference>
<keyword evidence="3" id="KW-0378">Hydrolase</keyword>
<evidence type="ECO:0000313" key="5">
    <source>
        <dbReference type="EMBL" id="SEQ89557.1"/>
    </source>
</evidence>
<dbReference type="InterPro" id="IPR029062">
    <property type="entry name" value="Class_I_gatase-like"/>
</dbReference>